<evidence type="ECO:0000313" key="3">
    <source>
        <dbReference type="Proteomes" id="UP000318741"/>
    </source>
</evidence>
<evidence type="ECO:0000313" key="2">
    <source>
        <dbReference type="EMBL" id="QDT18059.1"/>
    </source>
</evidence>
<evidence type="ECO:0000256" key="1">
    <source>
        <dbReference type="SAM" id="SignalP"/>
    </source>
</evidence>
<organism evidence="2 3">
    <name type="scientific">Alienimonas californiensis</name>
    <dbReference type="NCBI Taxonomy" id="2527989"/>
    <lineage>
        <taxon>Bacteria</taxon>
        <taxon>Pseudomonadati</taxon>
        <taxon>Planctomycetota</taxon>
        <taxon>Planctomycetia</taxon>
        <taxon>Planctomycetales</taxon>
        <taxon>Planctomycetaceae</taxon>
        <taxon>Alienimonas</taxon>
    </lineage>
</organism>
<keyword evidence="1" id="KW-0732">Signal</keyword>
<accession>A0A517PFC1</accession>
<dbReference type="EMBL" id="CP036265">
    <property type="protein sequence ID" value="QDT18059.1"/>
    <property type="molecule type" value="Genomic_DNA"/>
</dbReference>
<dbReference type="RefSeq" id="WP_145361036.1">
    <property type="nucleotide sequence ID" value="NZ_CP036265.1"/>
</dbReference>
<sequence length="457" mass="48050" precursor="true">MFPIVRLPTPVASPATWGVAAWLLCLTGPLASSAAFAQERAVLTDAPSGTHAVTLTVAAKGTITPRHGADPLPAEVRATYRFHTRPLPVEGEGPTGRRSVRYYDAAGSELTVGPQPTYARLRGSRRMVVATGMPVGTSVLSPGGPLRYGELELLGTPLDPLLVGGLLPTGSVSEGDDWEPADWVGPALAGVEAVGENQLRCKLTALTDAEARGTFRGKIAGATDGASLTVTFDGTFAYDRAAKAITAATLNQTVEGSPGPISPGVNLAFKASLTRTPEPDAGPLDAAALRTAADAVRTPEQIEAAERVELVTPWGTRAELDRDWRFVNQSAKAAVVVRMDRGAPAIVATLTPLDDAEEGAEPDAAAFERRVRLTLEKAPGTIETTASLDLPNAEDAGRALLLVRVSGKDAAGDPQNRDHYLLADGPKRAEIVFAYPPNREAEVGELAFPLLDAVRWR</sequence>
<dbReference type="OrthoDB" id="280947at2"/>
<evidence type="ECO:0008006" key="4">
    <source>
        <dbReference type="Google" id="ProtNLM"/>
    </source>
</evidence>
<keyword evidence="3" id="KW-1185">Reference proteome</keyword>
<proteinExistence type="predicted"/>
<dbReference type="Proteomes" id="UP000318741">
    <property type="component" value="Chromosome"/>
</dbReference>
<feature type="chain" id="PRO_5022036639" description="SLA1 homology domain-containing protein" evidence="1">
    <location>
        <begin position="38"/>
        <end position="457"/>
    </location>
</feature>
<dbReference type="KEGG" id="acaf:CA12_41980"/>
<protein>
    <recommendedName>
        <fullName evidence="4">SLA1 homology domain-containing protein</fullName>
    </recommendedName>
</protein>
<dbReference type="AlphaFoldDB" id="A0A517PFC1"/>
<name>A0A517PFC1_9PLAN</name>
<feature type="signal peptide" evidence="1">
    <location>
        <begin position="1"/>
        <end position="37"/>
    </location>
</feature>
<reference evidence="2 3" key="1">
    <citation type="submission" date="2019-02" db="EMBL/GenBank/DDBJ databases">
        <title>Deep-cultivation of Planctomycetes and their phenomic and genomic characterization uncovers novel biology.</title>
        <authorList>
            <person name="Wiegand S."/>
            <person name="Jogler M."/>
            <person name="Boedeker C."/>
            <person name="Pinto D."/>
            <person name="Vollmers J."/>
            <person name="Rivas-Marin E."/>
            <person name="Kohn T."/>
            <person name="Peeters S.H."/>
            <person name="Heuer A."/>
            <person name="Rast P."/>
            <person name="Oberbeckmann S."/>
            <person name="Bunk B."/>
            <person name="Jeske O."/>
            <person name="Meyerdierks A."/>
            <person name="Storesund J.E."/>
            <person name="Kallscheuer N."/>
            <person name="Luecker S."/>
            <person name="Lage O.M."/>
            <person name="Pohl T."/>
            <person name="Merkel B.J."/>
            <person name="Hornburger P."/>
            <person name="Mueller R.-W."/>
            <person name="Bruemmer F."/>
            <person name="Labrenz M."/>
            <person name="Spormann A.M."/>
            <person name="Op den Camp H."/>
            <person name="Overmann J."/>
            <person name="Amann R."/>
            <person name="Jetten M.S.M."/>
            <person name="Mascher T."/>
            <person name="Medema M.H."/>
            <person name="Devos D.P."/>
            <person name="Kaster A.-K."/>
            <person name="Ovreas L."/>
            <person name="Rohde M."/>
            <person name="Galperin M.Y."/>
            <person name="Jogler C."/>
        </authorList>
    </citation>
    <scope>NUCLEOTIDE SEQUENCE [LARGE SCALE GENOMIC DNA]</scope>
    <source>
        <strain evidence="2 3">CA12</strain>
    </source>
</reference>
<gene>
    <name evidence="2" type="ORF">CA12_41980</name>
</gene>